<sequence length="52" mass="6250">MIRIYVFMRGKALFQILDLLPPSSPSFSKFMRINKKQTNFTLHLHFFLIKSF</sequence>
<dbReference type="VEuPathDB" id="MicrosporidiaDB:NBO_38g0033"/>
<name>R0M7Z9_NOSB1</name>
<reference evidence="1 2" key="1">
    <citation type="journal article" date="2013" name="BMC Genomics">
        <title>Comparative genomics of parasitic silkworm microsporidia reveal an association between genome expansion and host adaptation.</title>
        <authorList>
            <person name="Pan G."/>
            <person name="Xu J."/>
            <person name="Li T."/>
            <person name="Xia Q."/>
            <person name="Liu S.L."/>
            <person name="Zhang G."/>
            <person name="Li S."/>
            <person name="Li C."/>
            <person name="Liu H."/>
            <person name="Yang L."/>
            <person name="Liu T."/>
            <person name="Zhang X."/>
            <person name="Wu Z."/>
            <person name="Fan W."/>
            <person name="Dang X."/>
            <person name="Xiang H."/>
            <person name="Tao M."/>
            <person name="Li Y."/>
            <person name="Hu J."/>
            <person name="Li Z."/>
            <person name="Lin L."/>
            <person name="Luo J."/>
            <person name="Geng L."/>
            <person name="Wang L."/>
            <person name="Long M."/>
            <person name="Wan Y."/>
            <person name="He N."/>
            <person name="Zhang Z."/>
            <person name="Lu C."/>
            <person name="Keeling P.J."/>
            <person name="Wang J."/>
            <person name="Xiang Z."/>
            <person name="Zhou Z."/>
        </authorList>
    </citation>
    <scope>NUCLEOTIDE SEQUENCE [LARGE SCALE GENOMIC DNA]</scope>
    <source>
        <strain evidence="2">CQ1 / CVCC 102059</strain>
    </source>
</reference>
<proteinExistence type="predicted"/>
<dbReference type="Proteomes" id="UP000016927">
    <property type="component" value="Unassembled WGS sequence"/>
</dbReference>
<evidence type="ECO:0000313" key="1">
    <source>
        <dbReference type="EMBL" id="EOB14124.1"/>
    </source>
</evidence>
<dbReference type="AlphaFoldDB" id="R0M7Z9"/>
<evidence type="ECO:0000313" key="2">
    <source>
        <dbReference type="Proteomes" id="UP000016927"/>
    </source>
</evidence>
<accession>R0M7Z9</accession>
<keyword evidence="2" id="KW-1185">Reference proteome</keyword>
<gene>
    <name evidence="1" type="ORF">NBO_38g0033</name>
</gene>
<dbReference type="EMBL" id="KB908946">
    <property type="protein sequence ID" value="EOB14124.1"/>
    <property type="molecule type" value="Genomic_DNA"/>
</dbReference>
<dbReference type="HOGENOM" id="CLU_3087825_0_0_1"/>
<protein>
    <submittedName>
        <fullName evidence="1">Uncharacterized protein</fullName>
    </submittedName>
</protein>
<organism evidence="1 2">
    <name type="scientific">Nosema bombycis (strain CQ1 / CVCC 102059)</name>
    <name type="common">Microsporidian parasite</name>
    <name type="synonym">Pebrine of silkworm</name>
    <dbReference type="NCBI Taxonomy" id="578461"/>
    <lineage>
        <taxon>Eukaryota</taxon>
        <taxon>Fungi</taxon>
        <taxon>Fungi incertae sedis</taxon>
        <taxon>Microsporidia</taxon>
        <taxon>Nosematidae</taxon>
        <taxon>Nosema</taxon>
    </lineage>
</organism>